<evidence type="ECO:0000313" key="2">
    <source>
        <dbReference type="Proteomes" id="UP000324222"/>
    </source>
</evidence>
<name>A0A5B7FTZ4_PORTR</name>
<protein>
    <submittedName>
        <fullName evidence="1">Uncharacterized protein</fullName>
    </submittedName>
</protein>
<accession>A0A5B7FTZ4</accession>
<sequence length="83" mass="9047">MQVFSEVSRLFKMGICLDTGVFCAEGLAVLHEFVGSGGTLPVRGHEPECKSGELLLLLLVEAPRSVRNLGRRPFVPRDALLLP</sequence>
<proteinExistence type="predicted"/>
<dbReference type="Proteomes" id="UP000324222">
    <property type="component" value="Unassembled WGS sequence"/>
</dbReference>
<keyword evidence="2" id="KW-1185">Reference proteome</keyword>
<reference evidence="1 2" key="1">
    <citation type="submission" date="2019-05" db="EMBL/GenBank/DDBJ databases">
        <title>Another draft genome of Portunus trituberculatus and its Hox gene families provides insights of decapod evolution.</title>
        <authorList>
            <person name="Jeong J.-H."/>
            <person name="Song I."/>
            <person name="Kim S."/>
            <person name="Choi T."/>
            <person name="Kim D."/>
            <person name="Ryu S."/>
            <person name="Kim W."/>
        </authorList>
    </citation>
    <scope>NUCLEOTIDE SEQUENCE [LARGE SCALE GENOMIC DNA]</scope>
    <source>
        <tissue evidence="1">Muscle</tissue>
    </source>
</reference>
<gene>
    <name evidence="1" type="ORF">E2C01_042804</name>
</gene>
<comment type="caution">
    <text evidence="1">The sequence shown here is derived from an EMBL/GenBank/DDBJ whole genome shotgun (WGS) entry which is preliminary data.</text>
</comment>
<evidence type="ECO:0000313" key="1">
    <source>
        <dbReference type="EMBL" id="MPC49016.1"/>
    </source>
</evidence>
<dbReference type="EMBL" id="VSRR010008615">
    <property type="protein sequence ID" value="MPC49016.1"/>
    <property type="molecule type" value="Genomic_DNA"/>
</dbReference>
<organism evidence="1 2">
    <name type="scientific">Portunus trituberculatus</name>
    <name type="common">Swimming crab</name>
    <name type="synonym">Neptunus trituberculatus</name>
    <dbReference type="NCBI Taxonomy" id="210409"/>
    <lineage>
        <taxon>Eukaryota</taxon>
        <taxon>Metazoa</taxon>
        <taxon>Ecdysozoa</taxon>
        <taxon>Arthropoda</taxon>
        <taxon>Crustacea</taxon>
        <taxon>Multicrustacea</taxon>
        <taxon>Malacostraca</taxon>
        <taxon>Eumalacostraca</taxon>
        <taxon>Eucarida</taxon>
        <taxon>Decapoda</taxon>
        <taxon>Pleocyemata</taxon>
        <taxon>Brachyura</taxon>
        <taxon>Eubrachyura</taxon>
        <taxon>Portunoidea</taxon>
        <taxon>Portunidae</taxon>
        <taxon>Portuninae</taxon>
        <taxon>Portunus</taxon>
    </lineage>
</organism>
<dbReference type="AlphaFoldDB" id="A0A5B7FTZ4"/>